<dbReference type="AlphaFoldDB" id="A0A4R0RQL7"/>
<dbReference type="GO" id="GO:0004674">
    <property type="term" value="F:protein serine/threonine kinase activity"/>
    <property type="evidence" value="ECO:0007669"/>
    <property type="project" value="TreeGrafter"/>
</dbReference>
<dbReference type="Proteomes" id="UP000292702">
    <property type="component" value="Unassembled WGS sequence"/>
</dbReference>
<dbReference type="STRING" id="92696.A0A4R0RQL7"/>
<proteinExistence type="predicted"/>
<protein>
    <recommendedName>
        <fullName evidence="1">Protein kinase domain-containing protein</fullName>
    </recommendedName>
</protein>
<feature type="domain" description="Protein kinase" evidence="1">
    <location>
        <begin position="85"/>
        <end position="261"/>
    </location>
</feature>
<dbReference type="PANTHER" id="PTHR44329">
    <property type="entry name" value="SERINE/THREONINE-PROTEIN KINASE TNNI3K-RELATED"/>
    <property type="match status" value="1"/>
</dbReference>
<dbReference type="Pfam" id="PF00069">
    <property type="entry name" value="Pkinase"/>
    <property type="match status" value="1"/>
</dbReference>
<evidence type="ECO:0000313" key="2">
    <source>
        <dbReference type="EMBL" id="TCD64704.1"/>
    </source>
</evidence>
<dbReference type="SUPFAM" id="SSF56112">
    <property type="entry name" value="Protein kinase-like (PK-like)"/>
    <property type="match status" value="1"/>
</dbReference>
<keyword evidence="3" id="KW-1185">Reference proteome</keyword>
<dbReference type="GO" id="GO:0005524">
    <property type="term" value="F:ATP binding"/>
    <property type="evidence" value="ECO:0007669"/>
    <property type="project" value="InterPro"/>
</dbReference>
<dbReference type="InterPro" id="IPR011009">
    <property type="entry name" value="Kinase-like_dom_sf"/>
</dbReference>
<comment type="caution">
    <text evidence="2">The sequence shown here is derived from an EMBL/GenBank/DDBJ whole genome shotgun (WGS) entry which is preliminary data.</text>
</comment>
<dbReference type="InterPro" id="IPR051681">
    <property type="entry name" value="Ser/Thr_Kinases-Pseudokinases"/>
</dbReference>
<dbReference type="PANTHER" id="PTHR44329:SF214">
    <property type="entry name" value="PROTEIN KINASE DOMAIN-CONTAINING PROTEIN"/>
    <property type="match status" value="1"/>
</dbReference>
<reference evidence="2 3" key="1">
    <citation type="submission" date="2018-11" db="EMBL/GenBank/DDBJ databases">
        <title>Genome assembly of Steccherinum ochraceum LE-BIN_3174, the white-rot fungus of the Steccherinaceae family (The Residual Polyporoid clade, Polyporales, Basidiomycota).</title>
        <authorList>
            <person name="Fedorova T.V."/>
            <person name="Glazunova O.A."/>
            <person name="Landesman E.O."/>
            <person name="Moiseenko K.V."/>
            <person name="Psurtseva N.V."/>
            <person name="Savinova O.S."/>
            <person name="Shakhova N.V."/>
            <person name="Tyazhelova T.V."/>
            <person name="Vasina D.V."/>
        </authorList>
    </citation>
    <scope>NUCLEOTIDE SEQUENCE [LARGE SCALE GENOMIC DNA]</scope>
    <source>
        <strain evidence="2 3">LE-BIN_3174</strain>
    </source>
</reference>
<dbReference type="InterPro" id="IPR000719">
    <property type="entry name" value="Prot_kinase_dom"/>
</dbReference>
<dbReference type="EMBL" id="RWJN01000221">
    <property type="protein sequence ID" value="TCD64704.1"/>
    <property type="molecule type" value="Genomic_DNA"/>
</dbReference>
<evidence type="ECO:0000313" key="3">
    <source>
        <dbReference type="Proteomes" id="UP000292702"/>
    </source>
</evidence>
<name>A0A4R0RQL7_9APHY</name>
<dbReference type="Gene3D" id="1.10.510.10">
    <property type="entry name" value="Transferase(Phosphotransferase) domain 1"/>
    <property type="match status" value="1"/>
</dbReference>
<evidence type="ECO:0000259" key="1">
    <source>
        <dbReference type="PROSITE" id="PS50011"/>
    </source>
</evidence>
<organism evidence="2 3">
    <name type="scientific">Steccherinum ochraceum</name>
    <dbReference type="NCBI Taxonomy" id="92696"/>
    <lineage>
        <taxon>Eukaryota</taxon>
        <taxon>Fungi</taxon>
        <taxon>Dikarya</taxon>
        <taxon>Basidiomycota</taxon>
        <taxon>Agaricomycotina</taxon>
        <taxon>Agaricomycetes</taxon>
        <taxon>Polyporales</taxon>
        <taxon>Steccherinaceae</taxon>
        <taxon>Steccherinum</taxon>
    </lineage>
</organism>
<gene>
    <name evidence="2" type="ORF">EIP91_003778</name>
</gene>
<dbReference type="OrthoDB" id="4062651at2759"/>
<accession>A0A4R0RQL7</accession>
<dbReference type="PROSITE" id="PS50011">
    <property type="entry name" value="PROTEIN_KINASE_DOM"/>
    <property type="match status" value="1"/>
</dbReference>
<sequence>MPVALSTSLVNTVQTYIDAALGDVDDHTELPAFASPGDAQLILDETSPQNTSTVPSTLRSAITYLIEAGRDGYRSSTIILKGMECLSREEHAAGAYADVVCGSYGGVNVALKRVRVYTMMPDELKEELQKARILLCHGSWFLCVCSESILWKNLTPEHVLPFLRISNDVFQGAICMVIPCMEKGTLRNLVNNHSRARISNNLETFTRTSDEWLYQTSVALEYLHQECIIYADLHAGNILVDEHGSALLTDFGLALIADGTA</sequence>